<sequence>MGTLTELQNEKNKILSAISKAAGEGKADTVLAESERLEKIENLISRQKQIRSELDGLRSGTPQTAQLKIRRIAATPVGESRSAQMVSSRELGEQIRSEFLRKREAEGIHLQLIKGKTIFRTRSGKRVGLAVATERQPNRWFLGLPAGGFDHAVLLCQRENGEVIDIPLPEKFFEKYGREMSESKGQLKFNVVNRGSGLLVQVPGTDGINGKSFTSDYSFLS</sequence>
<reference evidence="1" key="1">
    <citation type="journal article" date="2022" name="Environ. Microbiol.">
        <title>Geoalkalibacter halelectricus SAP #1 sp. nov. possessing extracellular electron transfer and mineral#reducing capabilities from a haloalkaline environment.</title>
        <authorList>
            <person name="Yadav S."/>
            <person name="Singh R."/>
            <person name="Sundharam S.S."/>
            <person name="Chaudhary S."/>
            <person name="Krishnamurthi S."/>
            <person name="Patil S.A."/>
        </authorList>
    </citation>
    <scope>NUCLEOTIDE SEQUENCE</scope>
    <source>
        <strain evidence="1">SAP-1</strain>
    </source>
</reference>
<evidence type="ECO:0000313" key="2">
    <source>
        <dbReference type="Proteomes" id="UP001060414"/>
    </source>
</evidence>
<gene>
    <name evidence="1" type="ORF">L9S41_17235</name>
</gene>
<accession>A0ABY5ZKP0</accession>
<organism evidence="1 2">
    <name type="scientific">Geoalkalibacter halelectricus</name>
    <dbReference type="NCBI Taxonomy" id="2847045"/>
    <lineage>
        <taxon>Bacteria</taxon>
        <taxon>Pseudomonadati</taxon>
        <taxon>Thermodesulfobacteriota</taxon>
        <taxon>Desulfuromonadia</taxon>
        <taxon>Desulfuromonadales</taxon>
        <taxon>Geoalkalibacteraceae</taxon>
        <taxon>Geoalkalibacter</taxon>
    </lineage>
</organism>
<proteinExistence type="predicted"/>
<dbReference type="EMBL" id="CP092109">
    <property type="protein sequence ID" value="UWZ79404.1"/>
    <property type="molecule type" value="Genomic_DNA"/>
</dbReference>
<keyword evidence="2" id="KW-1185">Reference proteome</keyword>
<evidence type="ECO:0000313" key="1">
    <source>
        <dbReference type="EMBL" id="UWZ79404.1"/>
    </source>
</evidence>
<dbReference type="RefSeq" id="WP_260747756.1">
    <property type="nucleotide sequence ID" value="NZ_CP092109.1"/>
</dbReference>
<name>A0ABY5ZKP0_9BACT</name>
<protein>
    <submittedName>
        <fullName evidence="1">Uncharacterized protein</fullName>
    </submittedName>
</protein>
<dbReference type="Proteomes" id="UP001060414">
    <property type="component" value="Chromosome"/>
</dbReference>